<name>A0AAE0XPA3_9GAST</name>
<reference evidence="1" key="1">
    <citation type="journal article" date="2023" name="G3 (Bethesda)">
        <title>A reference genome for the long-term kleptoplast-retaining sea slug Elysia crispata morphotype clarki.</title>
        <authorList>
            <person name="Eastman K.E."/>
            <person name="Pendleton A.L."/>
            <person name="Shaikh M.A."/>
            <person name="Suttiyut T."/>
            <person name="Ogas R."/>
            <person name="Tomko P."/>
            <person name="Gavelis G."/>
            <person name="Widhalm J.R."/>
            <person name="Wisecaver J.H."/>
        </authorList>
    </citation>
    <scope>NUCLEOTIDE SEQUENCE</scope>
    <source>
        <strain evidence="1">ECLA1</strain>
    </source>
</reference>
<dbReference type="Proteomes" id="UP001283361">
    <property type="component" value="Unassembled WGS sequence"/>
</dbReference>
<accession>A0AAE0XPA3</accession>
<proteinExistence type="predicted"/>
<sequence>MLRHQHRCLQSGRSQQSNVAASAQMSTIRPFSTIKCCCISTDVYNQAVLNNQMLKYQHRCLQAGRSQQPNVEISTQITLHGLDPSQCSLDVARSKDIYGKLLCAYVALGDEPLPLPDNNYDVLTICGGMGINAVPPEGIYDMRRLVVSLSTSRGKKLLWIEDFKDKLEPMMQQMEADGKWKLLSRAVFSDYLVDKPGVVFTRQVC</sequence>
<keyword evidence="2" id="KW-1185">Reference proteome</keyword>
<gene>
    <name evidence="1" type="ORF">RRG08_032431</name>
</gene>
<protein>
    <submittedName>
        <fullName evidence="1">Uncharacterized protein</fullName>
    </submittedName>
</protein>
<dbReference type="EMBL" id="JAWDGP010007907">
    <property type="protein sequence ID" value="KAK3700631.1"/>
    <property type="molecule type" value="Genomic_DNA"/>
</dbReference>
<evidence type="ECO:0000313" key="1">
    <source>
        <dbReference type="EMBL" id="KAK3700631.1"/>
    </source>
</evidence>
<organism evidence="1 2">
    <name type="scientific">Elysia crispata</name>
    <name type="common">lettuce slug</name>
    <dbReference type="NCBI Taxonomy" id="231223"/>
    <lineage>
        <taxon>Eukaryota</taxon>
        <taxon>Metazoa</taxon>
        <taxon>Spiralia</taxon>
        <taxon>Lophotrochozoa</taxon>
        <taxon>Mollusca</taxon>
        <taxon>Gastropoda</taxon>
        <taxon>Heterobranchia</taxon>
        <taxon>Euthyneura</taxon>
        <taxon>Panpulmonata</taxon>
        <taxon>Sacoglossa</taxon>
        <taxon>Placobranchoidea</taxon>
        <taxon>Plakobranchidae</taxon>
        <taxon>Elysia</taxon>
    </lineage>
</organism>
<comment type="caution">
    <text evidence="1">The sequence shown here is derived from an EMBL/GenBank/DDBJ whole genome shotgun (WGS) entry which is preliminary data.</text>
</comment>
<evidence type="ECO:0000313" key="2">
    <source>
        <dbReference type="Proteomes" id="UP001283361"/>
    </source>
</evidence>
<dbReference type="AlphaFoldDB" id="A0AAE0XPA3"/>